<protein>
    <submittedName>
        <fullName evidence="3">Uncharacterized protein</fullName>
    </submittedName>
</protein>
<feature type="region of interest" description="Disordered" evidence="1">
    <location>
        <begin position="49"/>
        <end position="70"/>
    </location>
</feature>
<sequence length="97" mass="10597">MINLSSTFKHCLIALSMVFAVLMLFQHNAAYDDHIDNVSLQSHMLQADKDNNRDLGDSSAFASRGVTPPWSTSLPAYAPNAYLQPVLPPDLRPPSAA</sequence>
<keyword evidence="4" id="KW-1185">Reference proteome</keyword>
<reference evidence="3 4" key="1">
    <citation type="submission" date="2018-10" db="EMBL/GenBank/DDBJ databases">
        <authorList>
            <person name="Chen W.-M."/>
        </authorList>
    </citation>
    <scope>NUCLEOTIDE SEQUENCE [LARGE SCALE GENOMIC DNA]</scope>
    <source>
        <strain evidence="3 4">H-5</strain>
    </source>
</reference>
<dbReference type="RefSeq" id="WP_123237280.1">
    <property type="nucleotide sequence ID" value="NZ_RJVP01000003.1"/>
</dbReference>
<feature type="signal peptide" evidence="2">
    <location>
        <begin position="1"/>
        <end position="29"/>
    </location>
</feature>
<comment type="caution">
    <text evidence="3">The sequence shown here is derived from an EMBL/GenBank/DDBJ whole genome shotgun (WGS) entry which is preliminary data.</text>
</comment>
<gene>
    <name evidence="3" type="ORF">ED236_07165</name>
</gene>
<evidence type="ECO:0000256" key="1">
    <source>
        <dbReference type="SAM" id="MobiDB-lite"/>
    </source>
</evidence>
<dbReference type="AlphaFoldDB" id="A0A3N0V165"/>
<proteinExistence type="predicted"/>
<evidence type="ECO:0000256" key="2">
    <source>
        <dbReference type="SAM" id="SignalP"/>
    </source>
</evidence>
<keyword evidence="2" id="KW-0732">Signal</keyword>
<organism evidence="3 4">
    <name type="scientific">Pseudomethylobacillus aquaticus</name>
    <dbReference type="NCBI Taxonomy" id="2676064"/>
    <lineage>
        <taxon>Bacteria</taxon>
        <taxon>Pseudomonadati</taxon>
        <taxon>Pseudomonadota</taxon>
        <taxon>Betaproteobacteria</taxon>
        <taxon>Nitrosomonadales</taxon>
        <taxon>Methylophilaceae</taxon>
        <taxon>Pseudomethylobacillus</taxon>
    </lineage>
</organism>
<dbReference type="EMBL" id="RJVP01000003">
    <property type="protein sequence ID" value="ROH86218.1"/>
    <property type="molecule type" value="Genomic_DNA"/>
</dbReference>
<evidence type="ECO:0000313" key="3">
    <source>
        <dbReference type="EMBL" id="ROH86218.1"/>
    </source>
</evidence>
<feature type="chain" id="PRO_5018147646" evidence="2">
    <location>
        <begin position="30"/>
        <end position="97"/>
    </location>
</feature>
<accession>A0A3N0V165</accession>
<name>A0A3N0V165_9PROT</name>
<evidence type="ECO:0000313" key="4">
    <source>
        <dbReference type="Proteomes" id="UP000275137"/>
    </source>
</evidence>
<dbReference type="Proteomes" id="UP000275137">
    <property type="component" value="Unassembled WGS sequence"/>
</dbReference>